<comment type="caution">
    <text evidence="1">The sequence shown here is derived from an EMBL/GenBank/DDBJ whole genome shotgun (WGS) entry which is preliminary data.</text>
</comment>
<sequence length="45" mass="5259">MMFEVHTEDWNNQTQVLYDSKTYDVIRAYQKGMGIVELTCSDKAV</sequence>
<reference evidence="1" key="1">
    <citation type="submission" date="2019-08" db="EMBL/GenBank/DDBJ databases">
        <authorList>
            <person name="Kucharzyk K."/>
            <person name="Murdoch R.W."/>
            <person name="Higgins S."/>
            <person name="Loffler F."/>
        </authorList>
    </citation>
    <scope>NUCLEOTIDE SEQUENCE</scope>
</reference>
<name>A0A645E6W0_9ZZZZ</name>
<protein>
    <submittedName>
        <fullName evidence="1">Uncharacterized protein</fullName>
    </submittedName>
</protein>
<organism evidence="1">
    <name type="scientific">bioreactor metagenome</name>
    <dbReference type="NCBI Taxonomy" id="1076179"/>
    <lineage>
        <taxon>unclassified sequences</taxon>
        <taxon>metagenomes</taxon>
        <taxon>ecological metagenomes</taxon>
    </lineage>
</organism>
<dbReference type="EMBL" id="VSSQ01043785">
    <property type="protein sequence ID" value="MPM97517.1"/>
    <property type="molecule type" value="Genomic_DNA"/>
</dbReference>
<gene>
    <name evidence="1" type="ORF">SDC9_144690</name>
</gene>
<proteinExistence type="predicted"/>
<dbReference type="AlphaFoldDB" id="A0A645E6W0"/>
<accession>A0A645E6W0</accession>
<evidence type="ECO:0000313" key="1">
    <source>
        <dbReference type="EMBL" id="MPM97517.1"/>
    </source>
</evidence>